<dbReference type="EMBL" id="CACVKT020010438">
    <property type="protein sequence ID" value="CAC5426653.1"/>
    <property type="molecule type" value="Genomic_DNA"/>
</dbReference>
<accession>A0A6J8F3T7</accession>
<evidence type="ECO:0000313" key="2">
    <source>
        <dbReference type="Proteomes" id="UP000507470"/>
    </source>
</evidence>
<dbReference type="OrthoDB" id="6153129at2759"/>
<evidence type="ECO:0000313" key="1">
    <source>
        <dbReference type="EMBL" id="CAC5426653.1"/>
    </source>
</evidence>
<proteinExistence type="predicted"/>
<gene>
    <name evidence="1" type="ORF">MCOR_58341</name>
</gene>
<dbReference type="AlphaFoldDB" id="A0A6J8F3T7"/>
<reference evidence="1 2" key="1">
    <citation type="submission" date="2020-06" db="EMBL/GenBank/DDBJ databases">
        <authorList>
            <person name="Li R."/>
            <person name="Bekaert M."/>
        </authorList>
    </citation>
    <scope>NUCLEOTIDE SEQUENCE [LARGE SCALE GENOMIC DNA]</scope>
    <source>
        <strain evidence="2">wild</strain>
    </source>
</reference>
<keyword evidence="2" id="KW-1185">Reference proteome</keyword>
<organism evidence="1 2">
    <name type="scientific">Mytilus coruscus</name>
    <name type="common">Sea mussel</name>
    <dbReference type="NCBI Taxonomy" id="42192"/>
    <lineage>
        <taxon>Eukaryota</taxon>
        <taxon>Metazoa</taxon>
        <taxon>Spiralia</taxon>
        <taxon>Lophotrochozoa</taxon>
        <taxon>Mollusca</taxon>
        <taxon>Bivalvia</taxon>
        <taxon>Autobranchia</taxon>
        <taxon>Pteriomorphia</taxon>
        <taxon>Mytilida</taxon>
        <taxon>Mytiloidea</taxon>
        <taxon>Mytilidae</taxon>
        <taxon>Mytilinae</taxon>
        <taxon>Mytilus</taxon>
    </lineage>
</organism>
<dbReference type="Proteomes" id="UP000507470">
    <property type="component" value="Unassembled WGS sequence"/>
</dbReference>
<name>A0A6J8F3T7_MYTCO</name>
<protein>
    <submittedName>
        <fullName evidence="1">Uncharacterized protein</fullName>
    </submittedName>
</protein>
<sequence length="227" mass="26551">MSFTSLASIIAHVLFRRALEQNTKRLQLKPKIQHKIKFSSNGISKRRVKAPMSIFRQVLKTQRVGCGSIQGSRARKNGIYTYHQTRNGFSYFYCKRKELNDGMSTVPLDLELCPIPLEKDDEETSDDSNKDDTSIQTVDDETFVRWMGYKFRNNDEKPSESKNRRDPVNKMVFFHSRSFRNQEKETKIIGQSKDQTEGTHRQYGSTKTFDCIWIKCRNLVFLFVITK</sequence>